<dbReference type="InterPro" id="IPR004481">
    <property type="entry name" value="K/Na/Ca-exchanger"/>
</dbReference>
<dbReference type="InterPro" id="IPR044880">
    <property type="entry name" value="NCX_ion-bd_dom_sf"/>
</dbReference>
<evidence type="ECO:0000256" key="4">
    <source>
        <dbReference type="ARBA" id="ARBA00023136"/>
    </source>
</evidence>
<dbReference type="GO" id="GO:0008273">
    <property type="term" value="F:calcium, potassium:sodium antiporter activity"/>
    <property type="evidence" value="ECO:0007669"/>
    <property type="project" value="TreeGrafter"/>
</dbReference>
<dbReference type="AlphaFoldDB" id="A0A517NVG8"/>
<feature type="domain" description="Sodium/calcium exchanger membrane region" evidence="6">
    <location>
        <begin position="7"/>
        <end position="145"/>
    </location>
</feature>
<feature type="transmembrane region" description="Helical" evidence="5">
    <location>
        <begin position="195"/>
        <end position="221"/>
    </location>
</feature>
<keyword evidence="4 5" id="KW-0472">Membrane</keyword>
<evidence type="ECO:0000313" key="8">
    <source>
        <dbReference type="Proteomes" id="UP000319817"/>
    </source>
</evidence>
<dbReference type="PANTHER" id="PTHR10846">
    <property type="entry name" value="SODIUM/POTASSIUM/CALCIUM EXCHANGER"/>
    <property type="match status" value="1"/>
</dbReference>
<organism evidence="7 8">
    <name type="scientific">Stieleria marina</name>
    <dbReference type="NCBI Taxonomy" id="1930275"/>
    <lineage>
        <taxon>Bacteria</taxon>
        <taxon>Pseudomonadati</taxon>
        <taxon>Planctomycetota</taxon>
        <taxon>Planctomycetia</taxon>
        <taxon>Pirellulales</taxon>
        <taxon>Pirellulaceae</taxon>
        <taxon>Stieleria</taxon>
    </lineage>
</organism>
<dbReference type="PANTHER" id="PTHR10846:SF8">
    <property type="entry name" value="INNER MEMBRANE PROTEIN YRBG"/>
    <property type="match status" value="1"/>
</dbReference>
<feature type="transmembrane region" description="Helical" evidence="5">
    <location>
        <begin position="171"/>
        <end position="189"/>
    </location>
</feature>
<keyword evidence="2 5" id="KW-0812">Transmembrane</keyword>
<evidence type="ECO:0000313" key="7">
    <source>
        <dbReference type="EMBL" id="QDT11125.1"/>
    </source>
</evidence>
<evidence type="ECO:0000256" key="1">
    <source>
        <dbReference type="ARBA" id="ARBA00004141"/>
    </source>
</evidence>
<comment type="subcellular location">
    <subcellularLocation>
        <location evidence="1">Membrane</location>
        <topology evidence="1">Multi-pass membrane protein</topology>
    </subcellularLocation>
</comment>
<dbReference type="Proteomes" id="UP000319817">
    <property type="component" value="Chromosome"/>
</dbReference>
<keyword evidence="3 5" id="KW-1133">Transmembrane helix</keyword>
<dbReference type="GO" id="GO:0006874">
    <property type="term" value="P:intracellular calcium ion homeostasis"/>
    <property type="evidence" value="ECO:0007669"/>
    <property type="project" value="TreeGrafter"/>
</dbReference>
<dbReference type="Gene3D" id="1.20.1420.30">
    <property type="entry name" value="NCX, central ion-binding region"/>
    <property type="match status" value="1"/>
</dbReference>
<evidence type="ECO:0000256" key="3">
    <source>
        <dbReference type="ARBA" id="ARBA00022989"/>
    </source>
</evidence>
<dbReference type="GO" id="GO:0005886">
    <property type="term" value="C:plasma membrane"/>
    <property type="evidence" value="ECO:0007669"/>
    <property type="project" value="TreeGrafter"/>
</dbReference>
<keyword evidence="8" id="KW-1185">Reference proteome</keyword>
<evidence type="ECO:0000256" key="2">
    <source>
        <dbReference type="ARBA" id="ARBA00022692"/>
    </source>
</evidence>
<gene>
    <name evidence="7" type="primary">yrbG</name>
    <name evidence="7" type="ORF">K239x_31190</name>
</gene>
<dbReference type="GO" id="GO:0005262">
    <property type="term" value="F:calcium channel activity"/>
    <property type="evidence" value="ECO:0007669"/>
    <property type="project" value="TreeGrafter"/>
</dbReference>
<dbReference type="EMBL" id="CP036526">
    <property type="protein sequence ID" value="QDT11125.1"/>
    <property type="molecule type" value="Genomic_DNA"/>
</dbReference>
<accession>A0A517NVG8</accession>
<dbReference type="NCBIfam" id="TIGR00367">
    <property type="entry name" value="calcium/sodium antiporter"/>
    <property type="match status" value="1"/>
</dbReference>
<feature type="transmembrane region" description="Helical" evidence="5">
    <location>
        <begin position="277"/>
        <end position="297"/>
    </location>
</feature>
<proteinExistence type="predicted"/>
<sequence>MSEQLQSWLLILGGLIALVGGGELLVRGAAAIAEAFRIPSLVIGLTVVAFGTSAPELGVSLQAAFTGAADVAVGNVVGSNILNVLFVLGVSTLIAPLVVSRRLIRFDLLVMIAVSLLTWGLASDGLVSRVDGTILFFILILYIGTTLAMARRESVALRNASSTEELPEQNSRFHLAAQIGYVLAGLALLGVGSKWLVSGAVFVATWLGVSELLIGLTVVAAGTSMPELVTSLMASVRGQRDIAVGNVVGSNLFNLAFVLGLSSAIAPSGMAVSAQALRYDLPIMCLIAVICLPVFATGKQISRWEGALFATGFVVYTCFRIYS</sequence>
<evidence type="ECO:0000256" key="5">
    <source>
        <dbReference type="SAM" id="Phobius"/>
    </source>
</evidence>
<feature type="transmembrane region" description="Helical" evidence="5">
    <location>
        <begin position="134"/>
        <end position="150"/>
    </location>
</feature>
<feature type="transmembrane region" description="Helical" evidence="5">
    <location>
        <begin position="38"/>
        <end position="61"/>
    </location>
</feature>
<dbReference type="InterPro" id="IPR004837">
    <property type="entry name" value="NaCa_Exmemb"/>
</dbReference>
<feature type="transmembrane region" description="Helical" evidence="5">
    <location>
        <begin position="106"/>
        <end position="122"/>
    </location>
</feature>
<dbReference type="Pfam" id="PF01699">
    <property type="entry name" value="Na_Ca_ex"/>
    <property type="match status" value="2"/>
</dbReference>
<dbReference type="OrthoDB" id="9794225at2"/>
<feature type="domain" description="Sodium/calcium exchanger membrane region" evidence="6">
    <location>
        <begin position="179"/>
        <end position="321"/>
    </location>
</feature>
<name>A0A517NVG8_9BACT</name>
<evidence type="ECO:0000259" key="6">
    <source>
        <dbReference type="Pfam" id="PF01699"/>
    </source>
</evidence>
<feature type="transmembrane region" description="Helical" evidence="5">
    <location>
        <begin position="6"/>
        <end position="26"/>
    </location>
</feature>
<feature type="transmembrane region" description="Helical" evidence="5">
    <location>
        <begin position="242"/>
        <end position="265"/>
    </location>
</feature>
<dbReference type="RefSeq" id="WP_145418925.1">
    <property type="nucleotide sequence ID" value="NZ_CP036526.1"/>
</dbReference>
<reference evidence="7 8" key="1">
    <citation type="submission" date="2019-02" db="EMBL/GenBank/DDBJ databases">
        <title>Deep-cultivation of Planctomycetes and their phenomic and genomic characterization uncovers novel biology.</title>
        <authorList>
            <person name="Wiegand S."/>
            <person name="Jogler M."/>
            <person name="Boedeker C."/>
            <person name="Pinto D."/>
            <person name="Vollmers J."/>
            <person name="Rivas-Marin E."/>
            <person name="Kohn T."/>
            <person name="Peeters S.H."/>
            <person name="Heuer A."/>
            <person name="Rast P."/>
            <person name="Oberbeckmann S."/>
            <person name="Bunk B."/>
            <person name="Jeske O."/>
            <person name="Meyerdierks A."/>
            <person name="Storesund J.E."/>
            <person name="Kallscheuer N."/>
            <person name="Luecker S."/>
            <person name="Lage O.M."/>
            <person name="Pohl T."/>
            <person name="Merkel B.J."/>
            <person name="Hornburger P."/>
            <person name="Mueller R.-W."/>
            <person name="Bruemmer F."/>
            <person name="Labrenz M."/>
            <person name="Spormann A.M."/>
            <person name="Op den Camp H."/>
            <person name="Overmann J."/>
            <person name="Amann R."/>
            <person name="Jetten M.S.M."/>
            <person name="Mascher T."/>
            <person name="Medema M.H."/>
            <person name="Devos D.P."/>
            <person name="Kaster A.-K."/>
            <person name="Ovreas L."/>
            <person name="Rohde M."/>
            <person name="Galperin M.Y."/>
            <person name="Jogler C."/>
        </authorList>
    </citation>
    <scope>NUCLEOTIDE SEQUENCE [LARGE SCALE GENOMIC DNA]</scope>
    <source>
        <strain evidence="7 8">K23_9</strain>
    </source>
</reference>
<feature type="transmembrane region" description="Helical" evidence="5">
    <location>
        <begin position="81"/>
        <end position="99"/>
    </location>
</feature>
<protein>
    <submittedName>
        <fullName evidence="7">Inner membrane protein YrbG</fullName>
    </submittedName>
</protein>